<dbReference type="EMBL" id="JAKOGI010000985">
    <property type="protein sequence ID" value="KAJ8428651.1"/>
    <property type="molecule type" value="Genomic_DNA"/>
</dbReference>
<keyword evidence="2" id="KW-1003">Cell membrane</keyword>
<keyword evidence="4" id="KW-0732">Signal</keyword>
<dbReference type="GO" id="GO:0009055">
    <property type="term" value="F:electron transfer activity"/>
    <property type="evidence" value="ECO:0007669"/>
    <property type="project" value="InterPro"/>
</dbReference>
<dbReference type="PANTHER" id="PTHR33021:SF14">
    <property type="entry name" value="OS01G0272700 PROTEIN"/>
    <property type="match status" value="1"/>
</dbReference>
<evidence type="ECO:0000256" key="7">
    <source>
        <dbReference type="ARBA" id="ARBA00023180"/>
    </source>
</evidence>
<evidence type="ECO:0000256" key="11">
    <source>
        <dbReference type="SAM" id="Phobius"/>
    </source>
</evidence>
<evidence type="ECO:0000256" key="2">
    <source>
        <dbReference type="ARBA" id="ARBA00022475"/>
    </source>
</evidence>
<dbReference type="Proteomes" id="UP001153076">
    <property type="component" value="Unassembled WGS sequence"/>
</dbReference>
<evidence type="ECO:0000256" key="6">
    <source>
        <dbReference type="ARBA" id="ARBA00023157"/>
    </source>
</evidence>
<evidence type="ECO:0000313" key="14">
    <source>
        <dbReference type="Proteomes" id="UP001153076"/>
    </source>
</evidence>
<feature type="region of interest" description="Disordered" evidence="10">
    <location>
        <begin position="144"/>
        <end position="176"/>
    </location>
</feature>
<dbReference type="CDD" id="cd11019">
    <property type="entry name" value="OsENODL1_like"/>
    <property type="match status" value="1"/>
</dbReference>
<name>A0A9Q1JPJ3_9CARY</name>
<dbReference type="AlphaFoldDB" id="A0A9Q1JPJ3"/>
<evidence type="ECO:0000256" key="5">
    <source>
        <dbReference type="ARBA" id="ARBA00023136"/>
    </source>
</evidence>
<evidence type="ECO:0000313" key="13">
    <source>
        <dbReference type="EMBL" id="KAJ8428651.1"/>
    </source>
</evidence>
<dbReference type="GO" id="GO:0005886">
    <property type="term" value="C:plasma membrane"/>
    <property type="evidence" value="ECO:0007669"/>
    <property type="project" value="UniProtKB-SubCell"/>
</dbReference>
<evidence type="ECO:0000256" key="3">
    <source>
        <dbReference type="ARBA" id="ARBA00022622"/>
    </source>
</evidence>
<keyword evidence="14" id="KW-1185">Reference proteome</keyword>
<keyword evidence="6" id="KW-1015">Disulfide bond</keyword>
<keyword evidence="11" id="KW-0812">Transmembrane</keyword>
<proteinExistence type="inferred from homology"/>
<evidence type="ECO:0000256" key="4">
    <source>
        <dbReference type="ARBA" id="ARBA00022729"/>
    </source>
</evidence>
<dbReference type="InterPro" id="IPR039391">
    <property type="entry name" value="Phytocyanin-like"/>
</dbReference>
<dbReference type="PROSITE" id="PS51485">
    <property type="entry name" value="PHYTOCYANIN"/>
    <property type="match status" value="1"/>
</dbReference>
<dbReference type="FunFam" id="2.60.40.420:FF:000010">
    <property type="entry name" value="Early nodulin-like protein 1"/>
    <property type="match status" value="1"/>
</dbReference>
<keyword evidence="11" id="KW-1133">Transmembrane helix</keyword>
<evidence type="ECO:0000256" key="8">
    <source>
        <dbReference type="ARBA" id="ARBA00023288"/>
    </source>
</evidence>
<accession>A0A9Q1JPJ3</accession>
<keyword evidence="3" id="KW-0336">GPI-anchor</keyword>
<feature type="domain" description="Phytocyanin" evidence="12">
    <location>
        <begin position="31"/>
        <end position="137"/>
    </location>
</feature>
<dbReference type="SUPFAM" id="SSF49503">
    <property type="entry name" value="Cupredoxins"/>
    <property type="match status" value="1"/>
</dbReference>
<dbReference type="GO" id="GO:0098552">
    <property type="term" value="C:side of membrane"/>
    <property type="evidence" value="ECO:0007669"/>
    <property type="project" value="UniProtKB-KW"/>
</dbReference>
<gene>
    <name evidence="13" type="ORF">Cgig2_020375</name>
</gene>
<feature type="transmembrane region" description="Helical" evidence="11">
    <location>
        <begin position="12"/>
        <end position="33"/>
    </location>
</feature>
<comment type="subcellular location">
    <subcellularLocation>
        <location evidence="1">Cell membrane</location>
        <topology evidence="1">Lipid-anchor</topology>
        <topology evidence="1">GPI-anchor</topology>
    </subcellularLocation>
</comment>
<dbReference type="PANTHER" id="PTHR33021">
    <property type="entry name" value="BLUE COPPER PROTEIN"/>
    <property type="match status" value="1"/>
</dbReference>
<protein>
    <recommendedName>
        <fullName evidence="12">Phytocyanin domain-containing protein</fullName>
    </recommendedName>
</protein>
<sequence length="202" mass="22631">MGVFSARKACKFAPIFSLLYIFSTTIHVSCFQYEVGGKRGWIRPDGSEYETYNEWAQQHRFHVGDTLCTFNHFKYSNDSVLLVNNEDYTECAVNNPISKFEDGNTVFEFDHSGFYYFISGQPGHCQAGQKMIIWVMGAHHQSAISAPSPSPRGPTISQDGSEGRNADSWGPSQTNSTDTMPITSILLNLFMGVVIVLYLLMD</sequence>
<dbReference type="Gene3D" id="2.60.40.420">
    <property type="entry name" value="Cupredoxins - blue copper proteins"/>
    <property type="match status" value="1"/>
</dbReference>
<feature type="transmembrane region" description="Helical" evidence="11">
    <location>
        <begin position="182"/>
        <end position="201"/>
    </location>
</feature>
<keyword evidence="5 11" id="KW-0472">Membrane</keyword>
<dbReference type="InterPro" id="IPR041846">
    <property type="entry name" value="ENL_dom"/>
</dbReference>
<reference evidence="13" key="1">
    <citation type="submission" date="2022-04" db="EMBL/GenBank/DDBJ databases">
        <title>Carnegiea gigantea Genome sequencing and assembly v2.</title>
        <authorList>
            <person name="Copetti D."/>
            <person name="Sanderson M.J."/>
            <person name="Burquez A."/>
            <person name="Wojciechowski M.F."/>
        </authorList>
    </citation>
    <scope>NUCLEOTIDE SEQUENCE</scope>
    <source>
        <strain evidence="13">SGP5-SGP5p</strain>
        <tissue evidence="13">Aerial part</tissue>
    </source>
</reference>
<dbReference type="InterPro" id="IPR008972">
    <property type="entry name" value="Cupredoxin"/>
</dbReference>
<evidence type="ECO:0000259" key="12">
    <source>
        <dbReference type="PROSITE" id="PS51485"/>
    </source>
</evidence>
<evidence type="ECO:0000256" key="9">
    <source>
        <dbReference type="ARBA" id="ARBA00035011"/>
    </source>
</evidence>
<evidence type="ECO:0000256" key="10">
    <source>
        <dbReference type="SAM" id="MobiDB-lite"/>
    </source>
</evidence>
<organism evidence="13 14">
    <name type="scientific">Carnegiea gigantea</name>
    <dbReference type="NCBI Taxonomy" id="171969"/>
    <lineage>
        <taxon>Eukaryota</taxon>
        <taxon>Viridiplantae</taxon>
        <taxon>Streptophyta</taxon>
        <taxon>Embryophyta</taxon>
        <taxon>Tracheophyta</taxon>
        <taxon>Spermatophyta</taxon>
        <taxon>Magnoliopsida</taxon>
        <taxon>eudicotyledons</taxon>
        <taxon>Gunneridae</taxon>
        <taxon>Pentapetalae</taxon>
        <taxon>Caryophyllales</taxon>
        <taxon>Cactineae</taxon>
        <taxon>Cactaceae</taxon>
        <taxon>Cactoideae</taxon>
        <taxon>Echinocereeae</taxon>
        <taxon>Carnegiea</taxon>
    </lineage>
</organism>
<comment type="similarity">
    <text evidence="9">Belongs to the early nodulin-like (ENODL) family.</text>
</comment>
<dbReference type="Pfam" id="PF02298">
    <property type="entry name" value="Cu_bind_like"/>
    <property type="match status" value="1"/>
</dbReference>
<keyword evidence="8" id="KW-0449">Lipoprotein</keyword>
<keyword evidence="7" id="KW-0325">Glycoprotein</keyword>
<dbReference type="OrthoDB" id="959565at2759"/>
<comment type="caution">
    <text evidence="13">The sequence shown here is derived from an EMBL/GenBank/DDBJ whole genome shotgun (WGS) entry which is preliminary data.</text>
</comment>
<dbReference type="InterPro" id="IPR003245">
    <property type="entry name" value="Phytocyanin_dom"/>
</dbReference>
<evidence type="ECO:0000256" key="1">
    <source>
        <dbReference type="ARBA" id="ARBA00004609"/>
    </source>
</evidence>